<dbReference type="SMART" id="SM00849">
    <property type="entry name" value="Lactamase_B"/>
    <property type="match status" value="1"/>
</dbReference>
<dbReference type="InterPro" id="IPR001279">
    <property type="entry name" value="Metallo-B-lactamas"/>
</dbReference>
<dbReference type="SUPFAM" id="SSF56281">
    <property type="entry name" value="Metallo-hydrolase/oxidoreductase"/>
    <property type="match status" value="1"/>
</dbReference>
<dbReference type="CDD" id="cd07739">
    <property type="entry name" value="metallo-hydrolase-like_MBL-fold"/>
    <property type="match status" value="1"/>
</dbReference>
<name>A0ABW6WVZ3_9ACTN</name>
<dbReference type="InterPro" id="IPR050855">
    <property type="entry name" value="NDM-1-like"/>
</dbReference>
<dbReference type="EMBL" id="JBIAZU010000011">
    <property type="protein sequence ID" value="MFF5297427.1"/>
    <property type="molecule type" value="Genomic_DNA"/>
</dbReference>
<organism evidence="2 3">
    <name type="scientific">Paractinoplanes globisporus</name>
    <dbReference type="NCBI Taxonomy" id="113565"/>
    <lineage>
        <taxon>Bacteria</taxon>
        <taxon>Bacillati</taxon>
        <taxon>Actinomycetota</taxon>
        <taxon>Actinomycetes</taxon>
        <taxon>Micromonosporales</taxon>
        <taxon>Micromonosporaceae</taxon>
        <taxon>Paractinoplanes</taxon>
    </lineage>
</organism>
<evidence type="ECO:0000259" key="1">
    <source>
        <dbReference type="SMART" id="SM00849"/>
    </source>
</evidence>
<reference evidence="2 3" key="1">
    <citation type="submission" date="2024-10" db="EMBL/GenBank/DDBJ databases">
        <title>The Natural Products Discovery Center: Release of the First 8490 Sequenced Strains for Exploring Actinobacteria Biosynthetic Diversity.</title>
        <authorList>
            <person name="Kalkreuter E."/>
            <person name="Kautsar S.A."/>
            <person name="Yang D."/>
            <person name="Bader C.D."/>
            <person name="Teijaro C.N."/>
            <person name="Fluegel L."/>
            <person name="Davis C.M."/>
            <person name="Simpson J.R."/>
            <person name="Lauterbach L."/>
            <person name="Steele A.D."/>
            <person name="Gui C."/>
            <person name="Meng S."/>
            <person name="Li G."/>
            <person name="Viehrig K."/>
            <person name="Ye F."/>
            <person name="Su P."/>
            <person name="Kiefer A.F."/>
            <person name="Nichols A."/>
            <person name="Cepeda A.J."/>
            <person name="Yan W."/>
            <person name="Fan B."/>
            <person name="Jiang Y."/>
            <person name="Adhikari A."/>
            <person name="Zheng C.-J."/>
            <person name="Schuster L."/>
            <person name="Cowan T.M."/>
            <person name="Smanski M.J."/>
            <person name="Chevrette M.G."/>
            <person name="De Carvalho L.P.S."/>
            <person name="Shen B."/>
        </authorList>
    </citation>
    <scope>NUCLEOTIDE SEQUENCE [LARGE SCALE GENOMIC DNA]</scope>
    <source>
        <strain evidence="2 3">NPDC000087</strain>
    </source>
</reference>
<proteinExistence type="predicted"/>
<dbReference type="InterPro" id="IPR036866">
    <property type="entry name" value="RibonucZ/Hydroxyglut_hydro"/>
</dbReference>
<comment type="caution">
    <text evidence="2">The sequence shown here is derived from an EMBL/GenBank/DDBJ whole genome shotgun (WGS) entry which is preliminary data.</text>
</comment>
<keyword evidence="3" id="KW-1185">Reference proteome</keyword>
<dbReference type="Proteomes" id="UP001602245">
    <property type="component" value="Unassembled WGS sequence"/>
</dbReference>
<accession>A0ABW6WVZ3</accession>
<protein>
    <submittedName>
        <fullName evidence="2">MBL fold metallo-hydrolase</fullName>
    </submittedName>
</protein>
<evidence type="ECO:0000313" key="2">
    <source>
        <dbReference type="EMBL" id="MFF5297427.1"/>
    </source>
</evidence>
<evidence type="ECO:0000313" key="3">
    <source>
        <dbReference type="Proteomes" id="UP001602245"/>
    </source>
</evidence>
<gene>
    <name evidence="2" type="ORF">ACFY35_49035</name>
</gene>
<dbReference type="PANTHER" id="PTHR42951:SF14">
    <property type="entry name" value="METALLO-BETA-LACTAMASE SUPERFAMILY PROTEIN"/>
    <property type="match status" value="1"/>
</dbReference>
<feature type="domain" description="Metallo-beta-lactamase" evidence="1">
    <location>
        <begin position="27"/>
        <end position="214"/>
    </location>
</feature>
<sequence length="277" mass="30266">MLSFQVFNSGYRPIPSVPGWGEATWPAGTATLIRGEREAILVDALLTVDEGERLAAWVRESGRDLRAVFLTHGHFDHFFGAGPVLGAYAGSRLIACDQQVVDEAVRQTGAEVMARWNALFPGRLAATPPVPSWSGAANLDLEGNPVYLRTIGGADGVLATIAYVPDLRLVCAGDIVYNNIHMWLRNSTPESRKAWLASLDAVATMKPVTVVTGHRDPDAPDDDAARVIDQSRRYIEDFERELAVSGTARELIDRMLARYPDHGNRYTLFASATSQFA</sequence>
<dbReference type="Pfam" id="PF00753">
    <property type="entry name" value="Lactamase_B"/>
    <property type="match status" value="1"/>
</dbReference>
<dbReference type="Gene3D" id="3.60.15.10">
    <property type="entry name" value="Ribonuclease Z/Hydroxyacylglutathione hydrolase-like"/>
    <property type="match status" value="1"/>
</dbReference>
<dbReference type="PANTHER" id="PTHR42951">
    <property type="entry name" value="METALLO-BETA-LACTAMASE DOMAIN-CONTAINING"/>
    <property type="match status" value="1"/>
</dbReference>
<dbReference type="RefSeq" id="WP_020511940.1">
    <property type="nucleotide sequence ID" value="NZ_JBIAZU010000011.1"/>
</dbReference>